<dbReference type="InterPro" id="IPR028349">
    <property type="entry name" value="PafC-like"/>
</dbReference>
<evidence type="ECO:0000259" key="1">
    <source>
        <dbReference type="Pfam" id="PF08279"/>
    </source>
</evidence>
<dbReference type="PROSITE" id="PS52050">
    <property type="entry name" value="WYL"/>
    <property type="match status" value="1"/>
</dbReference>
<name>A0A7T1T2Z8_9ACTN</name>
<protein>
    <submittedName>
        <fullName evidence="4">YafY family transcriptional regulator</fullName>
    </submittedName>
</protein>
<evidence type="ECO:0000313" key="4">
    <source>
        <dbReference type="EMBL" id="QPP05452.1"/>
    </source>
</evidence>
<dbReference type="InterPro" id="IPR026881">
    <property type="entry name" value="WYL_dom"/>
</dbReference>
<dbReference type="InterPro" id="IPR036388">
    <property type="entry name" value="WH-like_DNA-bd_sf"/>
</dbReference>
<gene>
    <name evidence="4" type="ORF">G4Z16_02515</name>
</gene>
<dbReference type="Pfam" id="PF13280">
    <property type="entry name" value="WYL"/>
    <property type="match status" value="1"/>
</dbReference>
<dbReference type="PANTHER" id="PTHR34580:SF3">
    <property type="entry name" value="PROTEIN PAFB"/>
    <property type="match status" value="1"/>
</dbReference>
<reference evidence="5" key="1">
    <citation type="submission" date="2020-02" db="EMBL/GenBank/DDBJ databases">
        <title>Streptomyces sp. ASO4wet.</title>
        <authorList>
            <person name="Risdian C."/>
            <person name="Landwehr W."/>
            <person name="Schupp P."/>
            <person name="Wink J."/>
        </authorList>
    </citation>
    <scope>NUCLEOTIDE SEQUENCE [LARGE SCALE GENOMIC DNA]</scope>
    <source>
        <strain evidence="5">ASO4wet</strain>
    </source>
</reference>
<organism evidence="4 5">
    <name type="scientific">Streptomyces bathyalis</name>
    <dbReference type="NCBI Taxonomy" id="2710756"/>
    <lineage>
        <taxon>Bacteria</taxon>
        <taxon>Bacillati</taxon>
        <taxon>Actinomycetota</taxon>
        <taxon>Actinomycetes</taxon>
        <taxon>Kitasatosporales</taxon>
        <taxon>Streptomycetaceae</taxon>
        <taxon>Streptomyces</taxon>
    </lineage>
</organism>
<dbReference type="InterPro" id="IPR013196">
    <property type="entry name" value="HTH_11"/>
</dbReference>
<dbReference type="Gene3D" id="1.10.10.10">
    <property type="entry name" value="Winged helix-like DNA-binding domain superfamily/Winged helix DNA-binding domain"/>
    <property type="match status" value="1"/>
</dbReference>
<evidence type="ECO:0000259" key="2">
    <source>
        <dbReference type="Pfam" id="PF13280"/>
    </source>
</evidence>
<dbReference type="InterPro" id="IPR036390">
    <property type="entry name" value="WH_DNA-bd_sf"/>
</dbReference>
<dbReference type="Proteomes" id="UP000595046">
    <property type="component" value="Chromosome"/>
</dbReference>
<feature type="domain" description="WYL" evidence="2">
    <location>
        <begin position="142"/>
        <end position="207"/>
    </location>
</feature>
<dbReference type="InterPro" id="IPR057727">
    <property type="entry name" value="WCX_dom"/>
</dbReference>
<proteinExistence type="predicted"/>
<dbReference type="RefSeq" id="WP_197348961.1">
    <property type="nucleotide sequence ID" value="NZ_CP048882.1"/>
</dbReference>
<dbReference type="PANTHER" id="PTHR34580">
    <property type="match status" value="1"/>
</dbReference>
<dbReference type="EMBL" id="CP048882">
    <property type="protein sequence ID" value="QPP05452.1"/>
    <property type="molecule type" value="Genomic_DNA"/>
</dbReference>
<evidence type="ECO:0000313" key="5">
    <source>
        <dbReference type="Proteomes" id="UP000595046"/>
    </source>
</evidence>
<dbReference type="KEGG" id="sbat:G4Z16_02515"/>
<dbReference type="PIRSF" id="PIRSF016838">
    <property type="entry name" value="PafC"/>
    <property type="match status" value="1"/>
</dbReference>
<dbReference type="SUPFAM" id="SSF46785">
    <property type="entry name" value="Winged helix' DNA-binding domain"/>
    <property type="match status" value="1"/>
</dbReference>
<feature type="domain" description="Helix-turn-helix type 11" evidence="1">
    <location>
        <begin position="9"/>
        <end position="62"/>
    </location>
</feature>
<accession>A0A7T1T2Z8</accession>
<keyword evidence="5" id="KW-1185">Reference proteome</keyword>
<dbReference type="Pfam" id="PF08279">
    <property type="entry name" value="HTH_11"/>
    <property type="match status" value="1"/>
</dbReference>
<feature type="domain" description="WCX" evidence="3">
    <location>
        <begin position="239"/>
        <end position="309"/>
    </location>
</feature>
<evidence type="ECO:0000259" key="3">
    <source>
        <dbReference type="Pfam" id="PF25583"/>
    </source>
</evidence>
<dbReference type="AlphaFoldDB" id="A0A7T1T2Z8"/>
<dbReference type="Pfam" id="PF25583">
    <property type="entry name" value="WCX"/>
    <property type="match status" value="1"/>
</dbReference>
<sequence length="315" mass="34547">MSHPTTRVLAMLELMQAHQRMSGAALAERLGVDERTVRRYAGRLAELGIPVTAERGRYGGYRLMPGYKLPPLMLNDDEATAVVLGLLAGRRLGLPGDAAESALAKVQRVLPRSLRDRVQALQETLGFTLASREGAAPATGTVLVLAQAARERRRVRMRYRSWKGSDSEREVDPYGLVFHSGRWYFVGHDHRSGQTRTFRADRVLSVDLGDATFDVLDDLDPVQHVTQSLAAVPYTHEVEVVLETTLQQAAKWIPPSAATLSETTGGVLMRARAESLDGMAQLLAGFGRPFTIRRPEELRGAVRDLAARLTASANA</sequence>
<dbReference type="InterPro" id="IPR051534">
    <property type="entry name" value="CBASS_pafABC_assoc_protein"/>
</dbReference>